<accession>A0A1V4HQR3</accession>
<dbReference type="Pfam" id="PF10031">
    <property type="entry name" value="DUF2273"/>
    <property type="match status" value="1"/>
</dbReference>
<sequence length="75" mass="9113">MWNELWASHRGKVIGVAAGIFFGFIYLFFGFWDMLIFGFIVFLGLYIGNKLDRKESFAMLEDIWRYLTQKWRMFR</sequence>
<dbReference type="OrthoDB" id="1798631at2"/>
<reference evidence="3" key="1">
    <citation type="submission" date="2016-07" db="EMBL/GenBank/DDBJ databases">
        <authorList>
            <person name="Florea S."/>
            <person name="Webb J.S."/>
            <person name="Jaromczyk J."/>
            <person name="Schardl C.L."/>
        </authorList>
    </citation>
    <scope>NUCLEOTIDE SEQUENCE [LARGE SCALE GENOMIC DNA]</scope>
    <source>
        <strain evidence="3">CY1</strain>
    </source>
</reference>
<evidence type="ECO:0008006" key="4">
    <source>
        <dbReference type="Google" id="ProtNLM"/>
    </source>
</evidence>
<evidence type="ECO:0000256" key="1">
    <source>
        <dbReference type="SAM" id="Phobius"/>
    </source>
</evidence>
<organism evidence="2 3">
    <name type="scientific">Paenibacillus ferrarius</name>
    <dbReference type="NCBI Taxonomy" id="1469647"/>
    <lineage>
        <taxon>Bacteria</taxon>
        <taxon>Bacillati</taxon>
        <taxon>Bacillota</taxon>
        <taxon>Bacilli</taxon>
        <taxon>Bacillales</taxon>
        <taxon>Paenibacillaceae</taxon>
        <taxon>Paenibacillus</taxon>
    </lineage>
</organism>
<dbReference type="EMBL" id="MBTG01000003">
    <property type="protein sequence ID" value="OPH60799.1"/>
    <property type="molecule type" value="Genomic_DNA"/>
</dbReference>
<evidence type="ECO:0000313" key="2">
    <source>
        <dbReference type="EMBL" id="OPH60799.1"/>
    </source>
</evidence>
<feature type="transmembrane region" description="Helical" evidence="1">
    <location>
        <begin position="20"/>
        <end position="47"/>
    </location>
</feature>
<keyword evidence="3" id="KW-1185">Reference proteome</keyword>
<dbReference type="InterPro" id="IPR018730">
    <property type="entry name" value="DUF2273"/>
</dbReference>
<proteinExistence type="predicted"/>
<protein>
    <recommendedName>
        <fullName evidence="4">DUF2273 domain-containing protein</fullName>
    </recommendedName>
</protein>
<comment type="caution">
    <text evidence="2">The sequence shown here is derived from an EMBL/GenBank/DDBJ whole genome shotgun (WGS) entry which is preliminary data.</text>
</comment>
<keyword evidence="1" id="KW-1133">Transmembrane helix</keyword>
<evidence type="ECO:0000313" key="3">
    <source>
        <dbReference type="Proteomes" id="UP000190626"/>
    </source>
</evidence>
<keyword evidence="1" id="KW-0812">Transmembrane</keyword>
<name>A0A1V4HQR3_9BACL</name>
<dbReference type="STRING" id="1469647.BC351_16505"/>
<dbReference type="Proteomes" id="UP000190626">
    <property type="component" value="Unassembled WGS sequence"/>
</dbReference>
<gene>
    <name evidence="2" type="ORF">BC351_16505</name>
</gene>
<keyword evidence="1" id="KW-0472">Membrane</keyword>
<dbReference type="AlphaFoldDB" id="A0A1V4HQR3"/>
<dbReference type="RefSeq" id="WP_079409549.1">
    <property type="nucleotide sequence ID" value="NZ_MBTG01000003.1"/>
</dbReference>